<sequence length="179" mass="20816">VLHVSYMLENEPFKKLPVPYQPIPKLDHCPPTLRFGFAFPEPFVEFRRVALENNLGEPEEFLKPNTFYKLRTRVVALLNNLCGFEPPLVIYCEYIHSKEADVMLEISTNYALGIPEDKVDVALRTIKELFSLPDDTKPKWYLELGIFEKARDEYLLPMSAFIWSRCDQDSEDSRISLIA</sequence>
<dbReference type="Proteomes" id="UP000736335">
    <property type="component" value="Unassembled WGS sequence"/>
</dbReference>
<proteinExistence type="predicted"/>
<dbReference type="EMBL" id="WIUZ02000010">
    <property type="protein sequence ID" value="KAF9783454.1"/>
    <property type="molecule type" value="Genomic_DNA"/>
</dbReference>
<evidence type="ECO:0000313" key="1">
    <source>
        <dbReference type="EMBL" id="KAF9783454.1"/>
    </source>
</evidence>
<accession>A0A9P6L5I5</accession>
<dbReference type="AlphaFoldDB" id="A0A9P6L5I5"/>
<organism evidence="1 2">
    <name type="scientific">Thelephora terrestris</name>
    <dbReference type="NCBI Taxonomy" id="56493"/>
    <lineage>
        <taxon>Eukaryota</taxon>
        <taxon>Fungi</taxon>
        <taxon>Dikarya</taxon>
        <taxon>Basidiomycota</taxon>
        <taxon>Agaricomycotina</taxon>
        <taxon>Agaricomycetes</taxon>
        <taxon>Thelephorales</taxon>
        <taxon>Thelephoraceae</taxon>
        <taxon>Thelephora</taxon>
    </lineage>
</organism>
<reference evidence="1" key="2">
    <citation type="submission" date="2020-11" db="EMBL/GenBank/DDBJ databases">
        <authorList>
            <consortium name="DOE Joint Genome Institute"/>
            <person name="Kuo A."/>
            <person name="Miyauchi S."/>
            <person name="Kiss E."/>
            <person name="Drula E."/>
            <person name="Kohler A."/>
            <person name="Sanchez-Garcia M."/>
            <person name="Andreopoulos B."/>
            <person name="Barry K.W."/>
            <person name="Bonito G."/>
            <person name="Buee M."/>
            <person name="Carver A."/>
            <person name="Chen C."/>
            <person name="Cichocki N."/>
            <person name="Clum A."/>
            <person name="Culley D."/>
            <person name="Crous P.W."/>
            <person name="Fauchery L."/>
            <person name="Girlanda M."/>
            <person name="Hayes R."/>
            <person name="Keri Z."/>
            <person name="Labutti K."/>
            <person name="Lipzen A."/>
            <person name="Lombard V."/>
            <person name="Magnuson J."/>
            <person name="Maillard F."/>
            <person name="Morin E."/>
            <person name="Murat C."/>
            <person name="Nolan M."/>
            <person name="Ohm R."/>
            <person name="Pangilinan J."/>
            <person name="Pereira M."/>
            <person name="Perotto S."/>
            <person name="Peter M."/>
            <person name="Riley R."/>
            <person name="Sitrit Y."/>
            <person name="Stielow B."/>
            <person name="Szollosi G."/>
            <person name="Zifcakova L."/>
            <person name="Stursova M."/>
            <person name="Spatafora J.W."/>
            <person name="Tedersoo L."/>
            <person name="Vaario L.-M."/>
            <person name="Yamada A."/>
            <person name="Yan M."/>
            <person name="Wang P."/>
            <person name="Xu J."/>
            <person name="Bruns T."/>
            <person name="Baldrian P."/>
            <person name="Vilgalys R."/>
            <person name="Henrissat B."/>
            <person name="Grigoriev I.V."/>
            <person name="Hibbett D."/>
            <person name="Nagy L.G."/>
            <person name="Martin F.M."/>
        </authorList>
    </citation>
    <scope>NUCLEOTIDE SEQUENCE</scope>
    <source>
        <strain evidence="1">UH-Tt-Lm1</strain>
    </source>
</reference>
<comment type="caution">
    <text evidence="1">The sequence shown here is derived from an EMBL/GenBank/DDBJ whole genome shotgun (WGS) entry which is preliminary data.</text>
</comment>
<evidence type="ECO:0000313" key="2">
    <source>
        <dbReference type="Proteomes" id="UP000736335"/>
    </source>
</evidence>
<keyword evidence="2" id="KW-1185">Reference proteome</keyword>
<name>A0A9P6L5I5_9AGAM</name>
<reference evidence="1" key="1">
    <citation type="journal article" date="2020" name="Nat. Commun.">
        <title>Large-scale genome sequencing of mycorrhizal fungi provides insights into the early evolution of symbiotic traits.</title>
        <authorList>
            <person name="Miyauchi S."/>
            <person name="Kiss E."/>
            <person name="Kuo A."/>
            <person name="Drula E."/>
            <person name="Kohler A."/>
            <person name="Sanchez-Garcia M."/>
            <person name="Morin E."/>
            <person name="Andreopoulos B."/>
            <person name="Barry K.W."/>
            <person name="Bonito G."/>
            <person name="Buee M."/>
            <person name="Carver A."/>
            <person name="Chen C."/>
            <person name="Cichocki N."/>
            <person name="Clum A."/>
            <person name="Culley D."/>
            <person name="Crous P.W."/>
            <person name="Fauchery L."/>
            <person name="Girlanda M."/>
            <person name="Hayes R.D."/>
            <person name="Keri Z."/>
            <person name="LaButti K."/>
            <person name="Lipzen A."/>
            <person name="Lombard V."/>
            <person name="Magnuson J."/>
            <person name="Maillard F."/>
            <person name="Murat C."/>
            <person name="Nolan M."/>
            <person name="Ohm R.A."/>
            <person name="Pangilinan J."/>
            <person name="Pereira M.F."/>
            <person name="Perotto S."/>
            <person name="Peter M."/>
            <person name="Pfister S."/>
            <person name="Riley R."/>
            <person name="Sitrit Y."/>
            <person name="Stielow J.B."/>
            <person name="Szollosi G."/>
            <person name="Zifcakova L."/>
            <person name="Stursova M."/>
            <person name="Spatafora J.W."/>
            <person name="Tedersoo L."/>
            <person name="Vaario L.M."/>
            <person name="Yamada A."/>
            <person name="Yan M."/>
            <person name="Wang P."/>
            <person name="Xu J."/>
            <person name="Bruns T."/>
            <person name="Baldrian P."/>
            <person name="Vilgalys R."/>
            <person name="Dunand C."/>
            <person name="Henrissat B."/>
            <person name="Grigoriev I.V."/>
            <person name="Hibbett D."/>
            <person name="Nagy L.G."/>
            <person name="Martin F.M."/>
        </authorList>
    </citation>
    <scope>NUCLEOTIDE SEQUENCE</scope>
    <source>
        <strain evidence="1">UH-Tt-Lm1</strain>
    </source>
</reference>
<dbReference type="OrthoDB" id="3309811at2759"/>
<feature type="non-terminal residue" evidence="1">
    <location>
        <position position="1"/>
    </location>
</feature>
<gene>
    <name evidence="1" type="ORF">BJ322DRAFT_1070939</name>
</gene>
<protein>
    <submittedName>
        <fullName evidence="1">Uncharacterized protein</fullName>
    </submittedName>
</protein>